<accession>A0A9D1M0W3</accession>
<dbReference type="Proteomes" id="UP000824093">
    <property type="component" value="Unassembled WGS sequence"/>
</dbReference>
<dbReference type="EMBL" id="DVNH01000022">
    <property type="protein sequence ID" value="HIU51615.1"/>
    <property type="molecule type" value="Genomic_DNA"/>
</dbReference>
<evidence type="ECO:0000313" key="4">
    <source>
        <dbReference type="Proteomes" id="UP000824093"/>
    </source>
</evidence>
<feature type="region of interest" description="Disordered" evidence="1">
    <location>
        <begin position="1"/>
        <end position="23"/>
    </location>
</feature>
<reference evidence="3" key="2">
    <citation type="journal article" date="2021" name="PeerJ">
        <title>Extensive microbial diversity within the chicken gut microbiome revealed by metagenomics and culture.</title>
        <authorList>
            <person name="Gilroy R."/>
            <person name="Ravi A."/>
            <person name="Getino M."/>
            <person name="Pursley I."/>
            <person name="Horton D.L."/>
            <person name="Alikhan N.F."/>
            <person name="Baker D."/>
            <person name="Gharbi K."/>
            <person name="Hall N."/>
            <person name="Watson M."/>
            <person name="Adriaenssens E.M."/>
            <person name="Foster-Nyarko E."/>
            <person name="Jarju S."/>
            <person name="Secka A."/>
            <person name="Antonio M."/>
            <person name="Oren A."/>
            <person name="Chaudhuri R.R."/>
            <person name="La Ragione R."/>
            <person name="Hildebrand F."/>
            <person name="Pallen M.J."/>
        </authorList>
    </citation>
    <scope>NUCLEOTIDE SEQUENCE</scope>
    <source>
        <strain evidence="3">CHK195-15760</strain>
    </source>
</reference>
<dbReference type="AlphaFoldDB" id="A0A9D1M0W3"/>
<keyword evidence="2" id="KW-0812">Transmembrane</keyword>
<proteinExistence type="predicted"/>
<evidence type="ECO:0000313" key="3">
    <source>
        <dbReference type="EMBL" id="HIU51615.1"/>
    </source>
</evidence>
<comment type="caution">
    <text evidence="3">The sequence shown here is derived from an EMBL/GenBank/DDBJ whole genome shotgun (WGS) entry which is preliminary data.</text>
</comment>
<gene>
    <name evidence="3" type="ORF">IAB70_03225</name>
</gene>
<keyword evidence="2" id="KW-0472">Membrane</keyword>
<feature type="compositionally biased region" description="Basic residues" evidence="1">
    <location>
        <begin position="13"/>
        <end position="23"/>
    </location>
</feature>
<evidence type="ECO:0000256" key="1">
    <source>
        <dbReference type="SAM" id="MobiDB-lite"/>
    </source>
</evidence>
<organism evidence="3 4">
    <name type="scientific">Candidatus Merdicola faecigallinarum</name>
    <dbReference type="NCBI Taxonomy" id="2840862"/>
    <lineage>
        <taxon>Bacteria</taxon>
        <taxon>Bacillati</taxon>
        <taxon>Bacillota</taxon>
        <taxon>Clostridia</taxon>
        <taxon>Candidatus Merdicola</taxon>
    </lineage>
</organism>
<evidence type="ECO:0000256" key="2">
    <source>
        <dbReference type="SAM" id="Phobius"/>
    </source>
</evidence>
<feature type="compositionally biased region" description="Basic and acidic residues" evidence="1">
    <location>
        <begin position="1"/>
        <end position="11"/>
    </location>
</feature>
<name>A0A9D1M0W3_9FIRM</name>
<keyword evidence="2" id="KW-1133">Transmembrane helix</keyword>
<protein>
    <submittedName>
        <fullName evidence="3">Uncharacterized protein</fullName>
    </submittedName>
</protein>
<sequence length="194" mass="22411">MAKRYKEEASRRSSSHQKAKNRSQRKIDKRKVFIFFVIMIVLIAGYFIITNISSSETNNEVRISNSDKKLSSDILILNDLNNEVIRNLEMGNMQLVKAHYKLENLENGKVDLYYKVDDKEIVKVDIDIENKKIEKAEKIENATEMSLSQIENNLGKDIKGYYENNKHRLKPEEGKTILNISVSNTEIIINASQS</sequence>
<feature type="transmembrane region" description="Helical" evidence="2">
    <location>
        <begin position="32"/>
        <end position="49"/>
    </location>
</feature>
<reference evidence="3" key="1">
    <citation type="submission" date="2020-10" db="EMBL/GenBank/DDBJ databases">
        <authorList>
            <person name="Gilroy R."/>
        </authorList>
    </citation>
    <scope>NUCLEOTIDE SEQUENCE</scope>
    <source>
        <strain evidence="3">CHK195-15760</strain>
    </source>
</reference>